<feature type="transmembrane region" description="Helical" evidence="1">
    <location>
        <begin position="352"/>
        <end position="375"/>
    </location>
</feature>
<evidence type="ECO:0000313" key="2">
    <source>
        <dbReference type="EMBL" id="CAF9938948.1"/>
    </source>
</evidence>
<organism evidence="2 3">
    <name type="scientific">Heterodermia speciosa</name>
    <dbReference type="NCBI Taxonomy" id="116794"/>
    <lineage>
        <taxon>Eukaryota</taxon>
        <taxon>Fungi</taxon>
        <taxon>Dikarya</taxon>
        <taxon>Ascomycota</taxon>
        <taxon>Pezizomycotina</taxon>
        <taxon>Lecanoromycetes</taxon>
        <taxon>OSLEUM clade</taxon>
        <taxon>Lecanoromycetidae</taxon>
        <taxon>Caliciales</taxon>
        <taxon>Physciaceae</taxon>
        <taxon>Heterodermia</taxon>
    </lineage>
</organism>
<evidence type="ECO:0000256" key="1">
    <source>
        <dbReference type="SAM" id="Phobius"/>
    </source>
</evidence>
<dbReference type="OrthoDB" id="1669814at2759"/>
<accession>A0A8H3J1M9</accession>
<dbReference type="Proteomes" id="UP000664521">
    <property type="component" value="Unassembled WGS sequence"/>
</dbReference>
<dbReference type="AlphaFoldDB" id="A0A8H3J1M9"/>
<keyword evidence="1" id="KW-1133">Transmembrane helix</keyword>
<comment type="caution">
    <text evidence="2">The sequence shown here is derived from an EMBL/GenBank/DDBJ whole genome shotgun (WGS) entry which is preliminary data.</text>
</comment>
<feature type="transmembrane region" description="Helical" evidence="1">
    <location>
        <begin position="118"/>
        <end position="143"/>
    </location>
</feature>
<feature type="transmembrane region" description="Helical" evidence="1">
    <location>
        <begin position="314"/>
        <end position="336"/>
    </location>
</feature>
<proteinExistence type="predicted"/>
<protein>
    <submittedName>
        <fullName evidence="2">Uncharacterized protein</fullName>
    </submittedName>
</protein>
<feature type="transmembrane region" description="Helical" evidence="1">
    <location>
        <begin position="249"/>
        <end position="279"/>
    </location>
</feature>
<dbReference type="EMBL" id="CAJPDS010000122">
    <property type="protein sequence ID" value="CAF9938948.1"/>
    <property type="molecule type" value="Genomic_DNA"/>
</dbReference>
<evidence type="ECO:0000313" key="3">
    <source>
        <dbReference type="Proteomes" id="UP000664521"/>
    </source>
</evidence>
<keyword evidence="3" id="KW-1185">Reference proteome</keyword>
<feature type="transmembrane region" description="Helical" evidence="1">
    <location>
        <begin position="7"/>
        <end position="27"/>
    </location>
</feature>
<keyword evidence="1" id="KW-0812">Transmembrane</keyword>
<name>A0A8H3J1M9_9LECA</name>
<sequence>MSSLIRGTQVFLLLLAAFGFYSTWYLVYKNGTIGLMQQIRQHEPPLLPGTKAPLKQHFTGIERIDTELTVLTLVFWEQIDGSLPGASLFCFMFAGQAIPAWSLLYVEGRRLSNRWRIVSFVTCWGLIIQSKTFAVFMPTYLAIHLFTSPTVSSRKTKDFAVNISRLLSIPISLAVGFIVPAVFLALPAPSILTYDQKQNWMAAWQVFPVWVEILQETFSFLFANLSGSRPNSSQASRDLDTQTIKSLRLVYISVLIIAGITRITTFSLSLTSVLFPALFTPEYRGVFNPSKVFWPASISPTKMMSSIGEGVAQLLWYDDFCGSVALLVWSMALFVTKYSETRPLFLSTTAKILAYSAVLVPLFGTCGCAVAFTWARDELVFEEGKAEDKKYN</sequence>
<reference evidence="2" key="1">
    <citation type="submission" date="2021-03" db="EMBL/GenBank/DDBJ databases">
        <authorList>
            <person name="Tagirdzhanova G."/>
        </authorList>
    </citation>
    <scope>NUCLEOTIDE SEQUENCE</scope>
</reference>
<keyword evidence="1" id="KW-0472">Membrane</keyword>
<feature type="transmembrane region" description="Helical" evidence="1">
    <location>
        <begin position="163"/>
        <end position="186"/>
    </location>
</feature>
<feature type="transmembrane region" description="Helical" evidence="1">
    <location>
        <begin position="86"/>
        <end position="106"/>
    </location>
</feature>
<gene>
    <name evidence="2" type="ORF">HETSPECPRED_001432</name>
</gene>